<dbReference type="PANTHER" id="PTHR23077">
    <property type="entry name" value="AAA-FAMILY ATPASE"/>
    <property type="match status" value="1"/>
</dbReference>
<dbReference type="Pfam" id="PF00004">
    <property type="entry name" value="AAA"/>
    <property type="match status" value="1"/>
</dbReference>
<dbReference type="InterPro" id="IPR050168">
    <property type="entry name" value="AAA_ATPase_domain"/>
</dbReference>
<feature type="domain" description="AAA+ ATPase" evidence="4">
    <location>
        <begin position="584"/>
        <end position="721"/>
    </location>
</feature>
<evidence type="ECO:0000313" key="6">
    <source>
        <dbReference type="Proteomes" id="UP000017861"/>
    </source>
</evidence>
<dbReference type="Gene3D" id="1.10.8.60">
    <property type="match status" value="1"/>
</dbReference>
<keyword evidence="2" id="KW-0067">ATP-binding</keyword>
<dbReference type="InterPro" id="IPR027417">
    <property type="entry name" value="P-loop_NTPase"/>
</dbReference>
<accession>V5BSQ8</accession>
<evidence type="ECO:0000256" key="3">
    <source>
        <dbReference type="ARBA" id="ARBA00023054"/>
    </source>
</evidence>
<dbReference type="SMART" id="SM00382">
    <property type="entry name" value="AAA"/>
    <property type="match status" value="1"/>
</dbReference>
<dbReference type="Proteomes" id="UP000017861">
    <property type="component" value="Unassembled WGS sequence"/>
</dbReference>
<proteinExistence type="predicted"/>
<keyword evidence="1" id="KW-0547">Nucleotide-binding</keyword>
<dbReference type="VEuPathDB" id="TriTrypDB:TCDM_01957"/>
<dbReference type="FunFam" id="3.40.50.300:FF:001025">
    <property type="entry name" value="ATPase family, AAA domain-containing 2B"/>
    <property type="match status" value="1"/>
</dbReference>
<evidence type="ECO:0000259" key="4">
    <source>
        <dbReference type="SMART" id="SM00382"/>
    </source>
</evidence>
<dbReference type="InterPro" id="IPR003593">
    <property type="entry name" value="AAA+_ATPase"/>
</dbReference>
<dbReference type="SUPFAM" id="SSF52540">
    <property type="entry name" value="P-loop containing nucleoside triphosphate hydrolases"/>
    <property type="match status" value="1"/>
</dbReference>
<organism evidence="5 6">
    <name type="scientific">Trypanosoma cruzi Dm28c</name>
    <dbReference type="NCBI Taxonomy" id="1416333"/>
    <lineage>
        <taxon>Eukaryota</taxon>
        <taxon>Discoba</taxon>
        <taxon>Euglenozoa</taxon>
        <taxon>Kinetoplastea</taxon>
        <taxon>Metakinetoplastina</taxon>
        <taxon>Trypanosomatida</taxon>
        <taxon>Trypanosomatidae</taxon>
        <taxon>Trypanosoma</taxon>
        <taxon>Schizotrypanum</taxon>
    </lineage>
</organism>
<dbReference type="Gene3D" id="3.40.50.300">
    <property type="entry name" value="P-loop containing nucleotide triphosphate hydrolases"/>
    <property type="match status" value="1"/>
</dbReference>
<keyword evidence="3" id="KW-0175">Coiled coil</keyword>
<dbReference type="GO" id="GO:0016887">
    <property type="term" value="F:ATP hydrolysis activity"/>
    <property type="evidence" value="ECO:0007669"/>
    <property type="project" value="InterPro"/>
</dbReference>
<evidence type="ECO:0000256" key="1">
    <source>
        <dbReference type="ARBA" id="ARBA00022741"/>
    </source>
</evidence>
<sequence>MADARVHLRAKENKRKKHRRANWYEVQSDTIRHLYLPPGLISLTHSIKKPLKSVCIFEIRRRWRQELEEEDAVKRKKKGAYLHHPFHSCEYKYNCSAGKAKKQKIGKRGREALQLVGFWSAGNCDCHIAAVAICAREFSHIDKPIFFFLYCCCCVFNGHAHKTRMLRVPTRWICSSSPAALVQVNDGPVALCCIIAAQHEAASWEFEFTITISPQHAVRITAQDFSSVETHNICFLNDASSRKRRFVESPPAIAGNWDVLQIQTPMNTYLAKTIILEGPRVSLRGFLDRLFANMIGRYVIVGCEIETENGRYRVNSVELQSGHCGLALVCGTTRVKLNHKPAVSCHLFNRLIGLDEQVREVGAVIRTMERRPGSWIGVRVYAPEGCGALALVRQCSAESHAALVHWSPTGIWSQKGDLWGANLVILCIHCMDAMFPLSEDALAKLTARALLHDIGKLTSKRNGARAAVVLLGITSNIASEAVDSLFTVKITLDLPDVYTRAALLAHVRGGEDKEYMDEAQTLVGFSSAAVLEVAQNPPRGHRPPIKALHWSEIGGLKDVKERLRCALILPRLRPELFARFGVVPPRGILLYGPPGCAKTSLVKAMCSEGYFSFIYLDSATLISAFVGESERQLREVFRKAARQTPCIVFFDEVEVLGGKRGAGSHDNDQARLLSTLLTEMDGFSSSSGVCFVGATNKPHLIDIALLRPGRFDYLLYVPLPSRDDRREILLRSLAGTSADVDALADATEGFSGADLTSLSSEVLLELLEGPGENKKEGNYTSDGGPEPSCLHDAKAITDLFLARIKTFYKTAYDVAEIEKFHGDFASLCGAV</sequence>
<dbReference type="OrthoDB" id="5421at2759"/>
<comment type="caution">
    <text evidence="5">The sequence shown here is derived from an EMBL/GenBank/DDBJ whole genome shotgun (WGS) entry which is preliminary data.</text>
</comment>
<dbReference type="GO" id="GO:0005524">
    <property type="term" value="F:ATP binding"/>
    <property type="evidence" value="ECO:0007669"/>
    <property type="project" value="UniProtKB-KW"/>
</dbReference>
<evidence type="ECO:0000256" key="2">
    <source>
        <dbReference type="ARBA" id="ARBA00022840"/>
    </source>
</evidence>
<dbReference type="PANTHER" id="PTHR23077:SF117">
    <property type="entry name" value="AAA+ ATPASE DOMAIN-CONTAINING PROTEIN"/>
    <property type="match status" value="1"/>
</dbReference>
<gene>
    <name evidence="5" type="ORF">TCDM_01957</name>
</gene>
<dbReference type="EMBL" id="AYLP01000013">
    <property type="protein sequence ID" value="ESS69217.1"/>
    <property type="molecule type" value="Genomic_DNA"/>
</dbReference>
<protein>
    <submittedName>
        <fullName evidence="5">Transitional endoplasmic reticulum ATPase</fullName>
    </submittedName>
</protein>
<dbReference type="InterPro" id="IPR003959">
    <property type="entry name" value="ATPase_AAA_core"/>
</dbReference>
<name>V5BSQ8_TRYCR</name>
<reference evidence="5 6" key="1">
    <citation type="journal article" date="2014" name="Genome Announc.">
        <title>Trypanosoma cruzi Clone Dm28c Draft Genome Sequence.</title>
        <authorList>
            <person name="Grisard E.C."/>
            <person name="Teixeira S.M."/>
            <person name="de Almeida L.G."/>
            <person name="Stoco P.H."/>
            <person name="Gerber A.L."/>
            <person name="Talavera-Lopez C."/>
            <person name="Lima O.C."/>
            <person name="Andersson B."/>
            <person name="de Vasconcelos A.T."/>
        </authorList>
    </citation>
    <scope>NUCLEOTIDE SEQUENCE [LARGE SCALE GENOMIC DNA]</scope>
    <source>
        <strain evidence="5 6">Dm28c</strain>
    </source>
</reference>
<dbReference type="AlphaFoldDB" id="V5BSQ8"/>
<evidence type="ECO:0000313" key="5">
    <source>
        <dbReference type="EMBL" id="ESS69217.1"/>
    </source>
</evidence>